<keyword evidence="4" id="KW-0378">Hydrolase</keyword>
<evidence type="ECO:0000313" key="12">
    <source>
        <dbReference type="Proteomes" id="UP000886860"/>
    </source>
</evidence>
<dbReference type="EC" id="4.2.99.18" evidence="2"/>
<evidence type="ECO:0000256" key="6">
    <source>
        <dbReference type="ARBA" id="ARBA00023239"/>
    </source>
</evidence>
<dbReference type="SUPFAM" id="SSF55945">
    <property type="entry name" value="TATA-box binding protein-like"/>
    <property type="match status" value="1"/>
</dbReference>
<comment type="similarity">
    <text evidence="1">Belongs to the type-1 OGG1 family.</text>
</comment>
<dbReference type="Pfam" id="PF00730">
    <property type="entry name" value="HhH-GPD"/>
    <property type="match status" value="1"/>
</dbReference>
<dbReference type="Pfam" id="PF07934">
    <property type="entry name" value="OGG_N"/>
    <property type="match status" value="1"/>
</dbReference>
<dbReference type="SUPFAM" id="SSF48150">
    <property type="entry name" value="DNA-glycosylase"/>
    <property type="match status" value="1"/>
</dbReference>
<gene>
    <name evidence="11" type="ORF">IAB60_07240</name>
</gene>
<evidence type="ECO:0000256" key="5">
    <source>
        <dbReference type="ARBA" id="ARBA00023204"/>
    </source>
</evidence>
<comment type="caution">
    <text evidence="11">The sequence shown here is derived from an EMBL/GenBank/DDBJ whole genome shotgun (WGS) entry which is preliminary data.</text>
</comment>
<dbReference type="InterPro" id="IPR052054">
    <property type="entry name" value="Oxidative_DNA_repair_enzyme"/>
</dbReference>
<dbReference type="GO" id="GO:0008534">
    <property type="term" value="F:oxidized purine nucleobase lesion DNA N-glycosylase activity"/>
    <property type="evidence" value="ECO:0007669"/>
    <property type="project" value="InterPro"/>
</dbReference>
<dbReference type="InterPro" id="IPR023170">
    <property type="entry name" value="HhH_base_excis_C"/>
</dbReference>
<evidence type="ECO:0000256" key="8">
    <source>
        <dbReference type="ARBA" id="ARBA00023295"/>
    </source>
</evidence>
<dbReference type="Gene3D" id="1.10.1670.10">
    <property type="entry name" value="Helix-hairpin-Helix base-excision DNA repair enzymes (C-terminal)"/>
    <property type="match status" value="1"/>
</dbReference>
<name>A0A9D1GJX3_9FIRM</name>
<dbReference type="SMART" id="SM00478">
    <property type="entry name" value="ENDO3c"/>
    <property type="match status" value="1"/>
</dbReference>
<keyword evidence="7" id="KW-0511">Multifunctional enzyme</keyword>
<dbReference type="Proteomes" id="UP000886860">
    <property type="component" value="Unassembled WGS sequence"/>
</dbReference>
<sequence>MECRIPDMDLEQIAASGQCFRMEPKGRGYCVTAGARYLEIEKEEDTGDLFRLSCSQEEWDCFWRGYFDLETDYGAAKAAIDPEDGYLKAAAEKGWGIRILRQDLWEMILTFIISQRNNIPRIRRCTELLCRRWGKKMENFRGEEYFAFPQPEDLAEASEEDFRACNLGYRAGYIRETVRMVNAGEFSLERLLDLEHEEARDALMELKGVGIKVAECVCLFGLHHMEAFPVDTHIAQALKNHYPQGFPFERYGSLSGILQQYIFFYELGKNGKEPGKKG</sequence>
<dbReference type="PANTHER" id="PTHR10242">
    <property type="entry name" value="8-OXOGUANINE DNA GLYCOSYLASE"/>
    <property type="match status" value="1"/>
</dbReference>
<dbReference type="InterPro" id="IPR012904">
    <property type="entry name" value="OGG_N"/>
</dbReference>
<evidence type="ECO:0000256" key="7">
    <source>
        <dbReference type="ARBA" id="ARBA00023268"/>
    </source>
</evidence>
<protein>
    <recommendedName>
        <fullName evidence="2">DNA-(apurinic or apyrimidinic site) lyase</fullName>
        <ecNumber evidence="2">4.2.99.18</ecNumber>
    </recommendedName>
</protein>
<dbReference type="InterPro" id="IPR011257">
    <property type="entry name" value="DNA_glycosylase"/>
</dbReference>
<dbReference type="PANTHER" id="PTHR10242:SF2">
    <property type="entry name" value="N-GLYCOSYLASE_DNA LYASE"/>
    <property type="match status" value="1"/>
</dbReference>
<dbReference type="GO" id="GO:0006289">
    <property type="term" value="P:nucleotide-excision repair"/>
    <property type="evidence" value="ECO:0007669"/>
    <property type="project" value="InterPro"/>
</dbReference>
<dbReference type="GO" id="GO:0140078">
    <property type="term" value="F:class I DNA-(apurinic or apyrimidinic site) endonuclease activity"/>
    <property type="evidence" value="ECO:0007669"/>
    <property type="project" value="UniProtKB-EC"/>
</dbReference>
<reference evidence="11" key="2">
    <citation type="journal article" date="2021" name="PeerJ">
        <title>Extensive microbial diversity within the chicken gut microbiome revealed by metagenomics and culture.</title>
        <authorList>
            <person name="Gilroy R."/>
            <person name="Ravi A."/>
            <person name="Getino M."/>
            <person name="Pursley I."/>
            <person name="Horton D.L."/>
            <person name="Alikhan N.F."/>
            <person name="Baker D."/>
            <person name="Gharbi K."/>
            <person name="Hall N."/>
            <person name="Watson M."/>
            <person name="Adriaenssens E.M."/>
            <person name="Foster-Nyarko E."/>
            <person name="Jarju S."/>
            <person name="Secka A."/>
            <person name="Antonio M."/>
            <person name="Oren A."/>
            <person name="Chaudhuri R.R."/>
            <person name="La Ragione R."/>
            <person name="Hildebrand F."/>
            <person name="Pallen M.J."/>
        </authorList>
    </citation>
    <scope>NUCLEOTIDE SEQUENCE</scope>
    <source>
        <strain evidence="11">CHK123-3438</strain>
    </source>
</reference>
<keyword evidence="3" id="KW-0227">DNA damage</keyword>
<organism evidence="11 12">
    <name type="scientific">Candidatus Caccovicinus merdipullorum</name>
    <dbReference type="NCBI Taxonomy" id="2840724"/>
    <lineage>
        <taxon>Bacteria</taxon>
        <taxon>Bacillati</taxon>
        <taxon>Bacillota</taxon>
        <taxon>Clostridia</taxon>
        <taxon>Eubacteriales</taxon>
        <taxon>Candidatus Caccovicinus</taxon>
    </lineage>
</organism>
<dbReference type="GO" id="GO:0006284">
    <property type="term" value="P:base-excision repair"/>
    <property type="evidence" value="ECO:0007669"/>
    <property type="project" value="InterPro"/>
</dbReference>
<keyword evidence="6" id="KW-0456">Lyase</keyword>
<evidence type="ECO:0000256" key="4">
    <source>
        <dbReference type="ARBA" id="ARBA00022801"/>
    </source>
</evidence>
<reference evidence="11" key="1">
    <citation type="submission" date="2020-10" db="EMBL/GenBank/DDBJ databases">
        <authorList>
            <person name="Gilroy R."/>
        </authorList>
    </citation>
    <scope>NUCLEOTIDE SEQUENCE</scope>
    <source>
        <strain evidence="11">CHK123-3438</strain>
    </source>
</reference>
<evidence type="ECO:0000256" key="9">
    <source>
        <dbReference type="ARBA" id="ARBA00044632"/>
    </source>
</evidence>
<dbReference type="InterPro" id="IPR003265">
    <property type="entry name" value="HhH-GPD_domain"/>
</dbReference>
<accession>A0A9D1GJX3</accession>
<comment type="catalytic activity">
    <reaction evidence="9">
        <text>2'-deoxyribonucleotide-(2'-deoxyribose 5'-phosphate)-2'-deoxyribonucleotide-DNA = a 3'-end 2'-deoxyribonucleotide-(2,3-dehydro-2,3-deoxyribose 5'-phosphate)-DNA + a 5'-end 5'-phospho-2'-deoxyribonucleoside-DNA + H(+)</text>
        <dbReference type="Rhea" id="RHEA:66592"/>
        <dbReference type="Rhea" id="RHEA-COMP:13180"/>
        <dbReference type="Rhea" id="RHEA-COMP:16897"/>
        <dbReference type="Rhea" id="RHEA-COMP:17067"/>
        <dbReference type="ChEBI" id="CHEBI:15378"/>
        <dbReference type="ChEBI" id="CHEBI:136412"/>
        <dbReference type="ChEBI" id="CHEBI:157695"/>
        <dbReference type="ChEBI" id="CHEBI:167181"/>
        <dbReference type="EC" id="4.2.99.18"/>
    </reaction>
</comment>
<evidence type="ECO:0000313" key="11">
    <source>
        <dbReference type="EMBL" id="HIT41872.1"/>
    </source>
</evidence>
<feature type="domain" description="HhH-GPD" evidence="10">
    <location>
        <begin position="113"/>
        <end position="267"/>
    </location>
</feature>
<evidence type="ECO:0000256" key="2">
    <source>
        <dbReference type="ARBA" id="ARBA00012720"/>
    </source>
</evidence>
<dbReference type="Gene3D" id="3.30.310.260">
    <property type="match status" value="1"/>
</dbReference>
<evidence type="ECO:0000259" key="10">
    <source>
        <dbReference type="SMART" id="SM00478"/>
    </source>
</evidence>
<keyword evidence="5" id="KW-0234">DNA repair</keyword>
<dbReference type="EMBL" id="DVKS01000123">
    <property type="protein sequence ID" value="HIT41872.1"/>
    <property type="molecule type" value="Genomic_DNA"/>
</dbReference>
<dbReference type="Gene3D" id="1.10.340.30">
    <property type="entry name" value="Hypothetical protein, domain 2"/>
    <property type="match status" value="1"/>
</dbReference>
<proteinExistence type="inferred from homology"/>
<dbReference type="GO" id="GO:0003684">
    <property type="term" value="F:damaged DNA binding"/>
    <property type="evidence" value="ECO:0007669"/>
    <property type="project" value="InterPro"/>
</dbReference>
<keyword evidence="8" id="KW-0326">Glycosidase</keyword>
<evidence type="ECO:0000256" key="3">
    <source>
        <dbReference type="ARBA" id="ARBA00022763"/>
    </source>
</evidence>
<evidence type="ECO:0000256" key="1">
    <source>
        <dbReference type="ARBA" id="ARBA00010679"/>
    </source>
</evidence>
<dbReference type="CDD" id="cd00056">
    <property type="entry name" value="ENDO3c"/>
    <property type="match status" value="1"/>
</dbReference>
<dbReference type="AlphaFoldDB" id="A0A9D1GJX3"/>